<reference evidence="2 3" key="1">
    <citation type="journal article" date="2021" name="Elife">
        <title>Chloroplast acquisition without the gene transfer in kleptoplastic sea slugs, Plakobranchus ocellatus.</title>
        <authorList>
            <person name="Maeda T."/>
            <person name="Takahashi S."/>
            <person name="Yoshida T."/>
            <person name="Shimamura S."/>
            <person name="Takaki Y."/>
            <person name="Nagai Y."/>
            <person name="Toyoda A."/>
            <person name="Suzuki Y."/>
            <person name="Arimoto A."/>
            <person name="Ishii H."/>
            <person name="Satoh N."/>
            <person name="Nishiyama T."/>
            <person name="Hasebe M."/>
            <person name="Maruyama T."/>
            <person name="Minagawa J."/>
            <person name="Obokata J."/>
            <person name="Shigenobu S."/>
        </authorList>
    </citation>
    <scope>NUCLEOTIDE SEQUENCE [LARGE SCALE GENOMIC DNA]</scope>
</reference>
<name>A0AAV4JPJ3_9GAST</name>
<accession>A0AAV4JPJ3</accession>
<dbReference type="Proteomes" id="UP000762676">
    <property type="component" value="Unassembled WGS sequence"/>
</dbReference>
<evidence type="ECO:0000313" key="2">
    <source>
        <dbReference type="EMBL" id="GFS24619.1"/>
    </source>
</evidence>
<evidence type="ECO:0000256" key="1">
    <source>
        <dbReference type="SAM" id="MobiDB-lite"/>
    </source>
</evidence>
<keyword evidence="3" id="KW-1185">Reference proteome</keyword>
<proteinExistence type="predicted"/>
<protein>
    <submittedName>
        <fullName evidence="2">Uncharacterized protein</fullName>
    </submittedName>
</protein>
<sequence length="119" mass="13730">MSPGSEVGHSFFEKMLFQVDAVCFVHNSSGDRVQKARTGSIFTDVNRSRQDAQFGSFPQCVCGDYEYDNDNDDHYDDDEDDDDDDEDDDDDDDNDDDDFTSEGMDKKYAQQRRLDYFAK</sequence>
<dbReference type="EMBL" id="BMAT01014002">
    <property type="protein sequence ID" value="GFS24619.1"/>
    <property type="molecule type" value="Genomic_DNA"/>
</dbReference>
<gene>
    <name evidence="2" type="ORF">ElyMa_007007800</name>
</gene>
<evidence type="ECO:0000313" key="3">
    <source>
        <dbReference type="Proteomes" id="UP000762676"/>
    </source>
</evidence>
<feature type="region of interest" description="Disordered" evidence="1">
    <location>
        <begin position="55"/>
        <end position="119"/>
    </location>
</feature>
<feature type="compositionally biased region" description="Basic and acidic residues" evidence="1">
    <location>
        <begin position="103"/>
        <end position="119"/>
    </location>
</feature>
<comment type="caution">
    <text evidence="2">The sequence shown here is derived from an EMBL/GenBank/DDBJ whole genome shotgun (WGS) entry which is preliminary data.</text>
</comment>
<organism evidence="2 3">
    <name type="scientific">Elysia marginata</name>
    <dbReference type="NCBI Taxonomy" id="1093978"/>
    <lineage>
        <taxon>Eukaryota</taxon>
        <taxon>Metazoa</taxon>
        <taxon>Spiralia</taxon>
        <taxon>Lophotrochozoa</taxon>
        <taxon>Mollusca</taxon>
        <taxon>Gastropoda</taxon>
        <taxon>Heterobranchia</taxon>
        <taxon>Euthyneura</taxon>
        <taxon>Panpulmonata</taxon>
        <taxon>Sacoglossa</taxon>
        <taxon>Placobranchoidea</taxon>
        <taxon>Plakobranchidae</taxon>
        <taxon>Elysia</taxon>
    </lineage>
</organism>
<feature type="compositionally biased region" description="Acidic residues" evidence="1">
    <location>
        <begin position="65"/>
        <end position="100"/>
    </location>
</feature>
<dbReference type="AlphaFoldDB" id="A0AAV4JPJ3"/>